<keyword evidence="2" id="KW-1185">Reference proteome</keyword>
<name>A0AAE0NRV0_SORBR</name>
<dbReference type="EMBL" id="JAUTDP010000019">
    <property type="protein sequence ID" value="KAK3386355.1"/>
    <property type="molecule type" value="Genomic_DNA"/>
</dbReference>
<dbReference type="AlphaFoldDB" id="A0AAE0NRV0"/>
<gene>
    <name evidence="1" type="ORF">B0T20DRAFT_111389</name>
</gene>
<proteinExistence type="predicted"/>
<sequence>MPCPPSAVVPSTRARRAAVRALVAAKHSFPSSSLFVLVCGMLPRAPRTTALPSPIITTTKPSTTTITISPVSTTTTTATSSKLHCCFTSAHPSLCTHTSCALITCFAGKCKLLLHDRAFVTEQQMVWRRCFYPSTLGAKHGPNQSFHVPPCICSSFPSCPPRETACCPYPQGCLPTPTCIFACHRSLDFYPNSGRAGASCIITTAHLLPRQPAVTGLASSANIVYSYRSFKPLRYPLHDRLTSS</sequence>
<evidence type="ECO:0000313" key="1">
    <source>
        <dbReference type="EMBL" id="KAK3386355.1"/>
    </source>
</evidence>
<accession>A0AAE0NRV0</accession>
<comment type="caution">
    <text evidence="1">The sequence shown here is derived from an EMBL/GenBank/DDBJ whole genome shotgun (WGS) entry which is preliminary data.</text>
</comment>
<dbReference type="Proteomes" id="UP001281003">
    <property type="component" value="Unassembled WGS sequence"/>
</dbReference>
<reference evidence="1" key="2">
    <citation type="submission" date="2023-07" db="EMBL/GenBank/DDBJ databases">
        <authorList>
            <consortium name="Lawrence Berkeley National Laboratory"/>
            <person name="Haridas S."/>
            <person name="Hensen N."/>
            <person name="Bonometti L."/>
            <person name="Westerberg I."/>
            <person name="Brannstrom I.O."/>
            <person name="Guillou S."/>
            <person name="Cros-Aarteil S."/>
            <person name="Calhoun S."/>
            <person name="Kuo A."/>
            <person name="Mondo S."/>
            <person name="Pangilinan J."/>
            <person name="Riley R."/>
            <person name="LaButti K."/>
            <person name="Andreopoulos B."/>
            <person name="Lipzen A."/>
            <person name="Chen C."/>
            <person name="Yanf M."/>
            <person name="Daum C."/>
            <person name="Ng V."/>
            <person name="Clum A."/>
            <person name="Steindorff A."/>
            <person name="Ohm R."/>
            <person name="Martin F."/>
            <person name="Silar P."/>
            <person name="Natvig D."/>
            <person name="Lalanne C."/>
            <person name="Gautier V."/>
            <person name="Ament-velasquez S.L."/>
            <person name="Kruys A."/>
            <person name="Hutchinson M.I."/>
            <person name="Powell A.J."/>
            <person name="Barry K."/>
            <person name="Miller A.N."/>
            <person name="Grigoriev I.V."/>
            <person name="Debuchy R."/>
            <person name="Gladieux P."/>
            <person name="Thoren M.H."/>
            <person name="Johannesson H."/>
        </authorList>
    </citation>
    <scope>NUCLEOTIDE SEQUENCE</scope>
    <source>
        <strain evidence="1">FGSC 1904</strain>
    </source>
</reference>
<reference evidence="1" key="1">
    <citation type="journal article" date="2023" name="Mol. Phylogenet. Evol.">
        <title>Genome-scale phylogeny and comparative genomics of the fungal order Sordariales.</title>
        <authorList>
            <person name="Hensen N."/>
            <person name="Bonometti L."/>
            <person name="Westerberg I."/>
            <person name="Brannstrom I.O."/>
            <person name="Guillou S."/>
            <person name="Cros-Aarteil S."/>
            <person name="Calhoun S."/>
            <person name="Haridas S."/>
            <person name="Kuo A."/>
            <person name="Mondo S."/>
            <person name="Pangilinan J."/>
            <person name="Riley R."/>
            <person name="LaButti K."/>
            <person name="Andreopoulos B."/>
            <person name="Lipzen A."/>
            <person name="Chen C."/>
            <person name="Yan M."/>
            <person name="Daum C."/>
            <person name="Ng V."/>
            <person name="Clum A."/>
            <person name="Steindorff A."/>
            <person name="Ohm R.A."/>
            <person name="Martin F."/>
            <person name="Silar P."/>
            <person name="Natvig D.O."/>
            <person name="Lalanne C."/>
            <person name="Gautier V."/>
            <person name="Ament-Velasquez S.L."/>
            <person name="Kruys A."/>
            <person name="Hutchinson M.I."/>
            <person name="Powell A.J."/>
            <person name="Barry K."/>
            <person name="Miller A.N."/>
            <person name="Grigoriev I.V."/>
            <person name="Debuchy R."/>
            <person name="Gladieux P."/>
            <person name="Hiltunen Thoren M."/>
            <person name="Johannesson H."/>
        </authorList>
    </citation>
    <scope>NUCLEOTIDE SEQUENCE</scope>
    <source>
        <strain evidence="1">FGSC 1904</strain>
    </source>
</reference>
<evidence type="ECO:0000313" key="2">
    <source>
        <dbReference type="Proteomes" id="UP001281003"/>
    </source>
</evidence>
<protein>
    <submittedName>
        <fullName evidence="1">Uncharacterized protein</fullName>
    </submittedName>
</protein>
<organism evidence="1 2">
    <name type="scientific">Sordaria brevicollis</name>
    <dbReference type="NCBI Taxonomy" id="83679"/>
    <lineage>
        <taxon>Eukaryota</taxon>
        <taxon>Fungi</taxon>
        <taxon>Dikarya</taxon>
        <taxon>Ascomycota</taxon>
        <taxon>Pezizomycotina</taxon>
        <taxon>Sordariomycetes</taxon>
        <taxon>Sordariomycetidae</taxon>
        <taxon>Sordariales</taxon>
        <taxon>Sordariaceae</taxon>
        <taxon>Sordaria</taxon>
    </lineage>
</organism>